<evidence type="ECO:0000313" key="1">
    <source>
        <dbReference type="EMBL" id="KKN82802.1"/>
    </source>
</evidence>
<accession>A0A0F9U694</accession>
<sequence length="45" mass="5213">MSTFEFYCYCGKLLKMETGSKGKIKCPKCKQKHTSLFYKGKKNAK</sequence>
<name>A0A0F9U694_9ZZZZ</name>
<comment type="caution">
    <text evidence="1">The sequence shown here is derived from an EMBL/GenBank/DDBJ whole genome shotgun (WGS) entry which is preliminary data.</text>
</comment>
<proteinExistence type="predicted"/>
<gene>
    <name evidence="1" type="ORF">LCGC14_0306260</name>
</gene>
<organism evidence="1">
    <name type="scientific">marine sediment metagenome</name>
    <dbReference type="NCBI Taxonomy" id="412755"/>
    <lineage>
        <taxon>unclassified sequences</taxon>
        <taxon>metagenomes</taxon>
        <taxon>ecological metagenomes</taxon>
    </lineage>
</organism>
<dbReference type="EMBL" id="LAZR01000195">
    <property type="protein sequence ID" value="KKN82802.1"/>
    <property type="molecule type" value="Genomic_DNA"/>
</dbReference>
<reference evidence="1" key="1">
    <citation type="journal article" date="2015" name="Nature">
        <title>Complex archaea that bridge the gap between prokaryotes and eukaryotes.</title>
        <authorList>
            <person name="Spang A."/>
            <person name="Saw J.H."/>
            <person name="Jorgensen S.L."/>
            <person name="Zaremba-Niedzwiedzka K."/>
            <person name="Martijn J."/>
            <person name="Lind A.E."/>
            <person name="van Eijk R."/>
            <person name="Schleper C."/>
            <person name="Guy L."/>
            <person name="Ettema T.J."/>
        </authorList>
    </citation>
    <scope>NUCLEOTIDE SEQUENCE</scope>
</reference>
<dbReference type="AlphaFoldDB" id="A0A0F9U694"/>
<protein>
    <submittedName>
        <fullName evidence="1">Uncharacterized protein</fullName>
    </submittedName>
</protein>